<dbReference type="Proteomes" id="UP000249324">
    <property type="component" value="Unassembled WGS sequence"/>
</dbReference>
<feature type="transmembrane region" description="Helical" evidence="2">
    <location>
        <begin position="78"/>
        <end position="99"/>
    </location>
</feature>
<dbReference type="EMBL" id="QGUI01000747">
    <property type="protein sequence ID" value="PZM91708.1"/>
    <property type="molecule type" value="Genomic_DNA"/>
</dbReference>
<evidence type="ECO:0000256" key="1">
    <source>
        <dbReference type="SAM" id="MobiDB-lite"/>
    </source>
</evidence>
<keyword evidence="2" id="KW-1133">Transmembrane helix</keyword>
<proteinExistence type="predicted"/>
<feature type="transmembrane region" description="Helical" evidence="2">
    <location>
        <begin position="111"/>
        <end position="134"/>
    </location>
</feature>
<organism evidence="4">
    <name type="scientific">Thermocrispum agreste</name>
    <dbReference type="NCBI Taxonomy" id="37925"/>
    <lineage>
        <taxon>Bacteria</taxon>
        <taxon>Bacillati</taxon>
        <taxon>Actinomycetota</taxon>
        <taxon>Actinomycetes</taxon>
        <taxon>Pseudonocardiales</taxon>
        <taxon>Pseudonocardiaceae</taxon>
        <taxon>Thermocrispum</taxon>
    </lineage>
</organism>
<evidence type="ECO:0000313" key="4">
    <source>
        <dbReference type="EMBL" id="PZM91708.1"/>
    </source>
</evidence>
<reference evidence="3 5" key="3">
    <citation type="journal article" date="2021" name="BMC Genomics">
        <title>Genome-resolved metagenome and metatranscriptome analyses of thermophilic composting reveal key bacterial players and their metabolic interactions.</title>
        <authorList>
            <person name="Braga L.P.P."/>
            <person name="Pereira R.V."/>
            <person name="Martins L.F."/>
            <person name="Moura L.M.S."/>
            <person name="Sanchez F.B."/>
            <person name="Patane J.S.L."/>
            <person name="da Silva A.M."/>
            <person name="Setubal J.C."/>
        </authorList>
    </citation>
    <scope>NUCLEOTIDE SEQUENCE [LARGE SCALE GENOMIC DNA]</scope>
    <source>
        <strain evidence="3">ZC4RG45</strain>
    </source>
</reference>
<protein>
    <submittedName>
        <fullName evidence="3">DUF6350 family protein</fullName>
    </submittedName>
</protein>
<feature type="transmembrane region" description="Helical" evidence="2">
    <location>
        <begin position="146"/>
        <end position="171"/>
    </location>
</feature>
<accession>A0A2W4J0L7</accession>
<reference evidence="4" key="1">
    <citation type="submission" date="2018-05" db="EMBL/GenBank/DDBJ databases">
        <authorList>
            <person name="Lanie J.A."/>
            <person name="Ng W.-L."/>
            <person name="Kazmierczak K.M."/>
            <person name="Andrzejewski T.M."/>
            <person name="Davidsen T.M."/>
            <person name="Wayne K.J."/>
            <person name="Tettelin H."/>
            <person name="Glass J.I."/>
            <person name="Rusch D."/>
            <person name="Podicherti R."/>
            <person name="Tsui H.-C.T."/>
            <person name="Winkler M.E."/>
        </authorList>
    </citation>
    <scope>NUCLEOTIDE SEQUENCE</scope>
    <source>
        <strain evidence="4">ZC4RG45</strain>
    </source>
</reference>
<dbReference type="Pfam" id="PF19877">
    <property type="entry name" value="DUF6350"/>
    <property type="match status" value="1"/>
</dbReference>
<feature type="transmembrane region" description="Helical" evidence="2">
    <location>
        <begin position="351"/>
        <end position="374"/>
    </location>
</feature>
<evidence type="ECO:0000313" key="3">
    <source>
        <dbReference type="EMBL" id="MFO7193484.1"/>
    </source>
</evidence>
<evidence type="ECO:0000256" key="2">
    <source>
        <dbReference type="SAM" id="Phobius"/>
    </source>
</evidence>
<feature type="transmembrane region" description="Helical" evidence="2">
    <location>
        <begin position="319"/>
        <end position="339"/>
    </location>
</feature>
<dbReference type="EMBL" id="QGUI02000220">
    <property type="protein sequence ID" value="MFO7193484.1"/>
    <property type="molecule type" value="Genomic_DNA"/>
</dbReference>
<reference evidence="3" key="2">
    <citation type="submission" date="2018-05" db="EMBL/GenBank/DDBJ databases">
        <authorList>
            <person name="Moura L."/>
            <person name="Setubal J.C."/>
        </authorList>
    </citation>
    <scope>NUCLEOTIDE SEQUENCE</scope>
    <source>
        <strain evidence="3">ZC4RG45</strain>
    </source>
</reference>
<feature type="transmembrane region" description="Helical" evidence="2">
    <location>
        <begin position="21"/>
        <end position="44"/>
    </location>
</feature>
<dbReference type="AlphaFoldDB" id="A0A2W4J0L7"/>
<feature type="region of interest" description="Disordered" evidence="1">
    <location>
        <begin position="378"/>
        <end position="485"/>
    </location>
</feature>
<feature type="transmembrane region" description="Helical" evidence="2">
    <location>
        <begin position="286"/>
        <end position="307"/>
    </location>
</feature>
<evidence type="ECO:0000313" key="5">
    <source>
        <dbReference type="Proteomes" id="UP000249324"/>
    </source>
</evidence>
<sequence length="485" mass="49059">MVRQTIARGARTERIRVLLAAAILPLAAGYAAVAALLAVVAALATQASFQPEQILLAAAPGWLGAHQVPLTLNGRSLAMLPMGLTVLVGVLVARAAAGAAERLGGRRTHRAAVIVGTIAAAHAIAGVSIAIASYGARLSADPLESFFIPGLIAAAAATIGLIRPCGLAAAVRPYLVPAATAGIRAGMLGLVGLLTVGSVVFTVASVLSAPQAQGLFAAGAPGFGSGLGMLLLCLAYVPNAVLASVGFVVGPGFAFGDLRLSLYSYTAADMPAVPLLAALPEQPASWWRALVVLPLGVGMAVGMRLRTSSPSPLHRARSVVVAGAVVGFGMVVLGALASGRIGARGGLALDLAAVSAAAFCWIVIPAGLVAHFAGERPPKVERRKRAGAGTSSPETAGEHADQPTVDGEAEQAAAVDQEQPEKQQEDREAAEHQPGQPPADQQQADDRQADDEPPEPKDANQAQASAGKPAESKPTGDDPEEDAQP</sequence>
<comment type="caution">
    <text evidence="4">The sequence shown here is derived from an EMBL/GenBank/DDBJ whole genome shotgun (WGS) entry which is preliminary data.</text>
</comment>
<gene>
    <name evidence="3" type="ORF">DIU77_014685</name>
    <name evidence="4" type="ORF">DIU77_16535</name>
</gene>
<name>A0A2W4J0L7_9PSEU</name>
<feature type="transmembrane region" description="Helical" evidence="2">
    <location>
        <begin position="183"/>
        <end position="207"/>
    </location>
</feature>
<reference evidence="3" key="4">
    <citation type="submission" date="2023-08" db="EMBL/GenBank/DDBJ databases">
        <authorList>
            <person name="Guima S.E.S."/>
            <person name="Martins L.F."/>
            <person name="Silva A.M."/>
            <person name="Setubal J.C."/>
        </authorList>
    </citation>
    <scope>NUCLEOTIDE SEQUENCE</scope>
    <source>
        <strain evidence="3">ZC4RG45</strain>
    </source>
</reference>
<keyword evidence="2" id="KW-0812">Transmembrane</keyword>
<dbReference type="STRING" id="1111738.GCA_000427905_01558"/>
<dbReference type="InterPro" id="IPR045931">
    <property type="entry name" value="DUF6350"/>
</dbReference>
<feature type="compositionally biased region" description="Basic and acidic residues" evidence="1">
    <location>
        <begin position="419"/>
        <end position="431"/>
    </location>
</feature>
<keyword evidence="2" id="KW-0472">Membrane</keyword>